<feature type="region of interest" description="Disordered" evidence="1">
    <location>
        <begin position="1"/>
        <end position="31"/>
    </location>
</feature>
<name>Q2R9P3_ORYSJ</name>
<organism evidence="2 3">
    <name type="scientific">Oryza sativa subsp. japonica</name>
    <name type="common">Rice</name>
    <dbReference type="NCBI Taxonomy" id="39947"/>
    <lineage>
        <taxon>Eukaryota</taxon>
        <taxon>Viridiplantae</taxon>
        <taxon>Streptophyta</taxon>
        <taxon>Embryophyta</taxon>
        <taxon>Tracheophyta</taxon>
        <taxon>Spermatophyta</taxon>
        <taxon>Magnoliopsida</taxon>
        <taxon>Liliopsida</taxon>
        <taxon>Poales</taxon>
        <taxon>Poaceae</taxon>
        <taxon>BOP clade</taxon>
        <taxon>Oryzoideae</taxon>
        <taxon>Oryzeae</taxon>
        <taxon>Oryzinae</taxon>
        <taxon>Oryza</taxon>
        <taxon>Oryza sativa</taxon>
    </lineage>
</organism>
<sequence length="271" mass="28228">MAAAEDCRGSGGGGRRGSSHVGGVGGWRQQRRWRPACGGRECGGKVTTVAAVGGGTVVTTVAEAILDGSDETNLFETSSTEKDFNSGVGEKRARLSTTHCTQQVIPEEEKSLNQFIAQYCPRADVSKGWGADLRAPLDKGESKGGVLQGVTPMAAEAGSAREARAAEMETGLAREARPMEGGRIGARGASGGGSRLGARGAAGGGGGDLGTRRSCWWMWRGLRRSKAGRRGAPVQGSHMLAEVEGWWEHQCVSHGFAGGEQWVTTMVNSPS</sequence>
<evidence type="ECO:0000313" key="2">
    <source>
        <dbReference type="EMBL" id="AAX95029.1"/>
    </source>
</evidence>
<evidence type="ECO:0000313" key="3">
    <source>
        <dbReference type="Proteomes" id="UP000000763"/>
    </source>
</evidence>
<feature type="compositionally biased region" description="Gly residues" evidence="1">
    <location>
        <begin position="9"/>
        <end position="26"/>
    </location>
</feature>
<proteinExistence type="predicted"/>
<gene>
    <name evidence="2" type="ordered locus">LOC_Os11g08060</name>
</gene>
<feature type="region of interest" description="Disordered" evidence="1">
    <location>
        <begin position="182"/>
        <end position="207"/>
    </location>
</feature>
<accession>Q2R9P3</accession>
<reference evidence="3" key="1">
    <citation type="journal article" date="2005" name="Nature">
        <title>The map-based sequence of the rice genome.</title>
        <authorList>
            <consortium name="International rice genome sequencing project (IRGSP)"/>
            <person name="Matsumoto T."/>
            <person name="Wu J."/>
            <person name="Kanamori H."/>
            <person name="Katayose Y."/>
            <person name="Fujisawa M."/>
            <person name="Namiki N."/>
            <person name="Mizuno H."/>
            <person name="Yamamoto K."/>
            <person name="Antonio B.A."/>
            <person name="Baba T."/>
            <person name="Sakata K."/>
            <person name="Nagamura Y."/>
            <person name="Aoki H."/>
            <person name="Arikawa K."/>
            <person name="Arita K."/>
            <person name="Bito T."/>
            <person name="Chiden Y."/>
            <person name="Fujitsuka N."/>
            <person name="Fukunaka R."/>
            <person name="Hamada M."/>
            <person name="Harada C."/>
            <person name="Hayashi A."/>
            <person name="Hijishita S."/>
            <person name="Honda M."/>
            <person name="Hosokawa S."/>
            <person name="Ichikawa Y."/>
            <person name="Idonuma A."/>
            <person name="Iijima M."/>
            <person name="Ikeda M."/>
            <person name="Ikeno M."/>
            <person name="Ito K."/>
            <person name="Ito S."/>
            <person name="Ito T."/>
            <person name="Ito Y."/>
            <person name="Ito Y."/>
            <person name="Iwabuchi A."/>
            <person name="Kamiya K."/>
            <person name="Karasawa W."/>
            <person name="Kurita K."/>
            <person name="Katagiri S."/>
            <person name="Kikuta A."/>
            <person name="Kobayashi H."/>
            <person name="Kobayashi N."/>
            <person name="Machita K."/>
            <person name="Maehara T."/>
            <person name="Masukawa M."/>
            <person name="Mizubayashi T."/>
            <person name="Mukai Y."/>
            <person name="Nagasaki H."/>
            <person name="Nagata Y."/>
            <person name="Naito S."/>
            <person name="Nakashima M."/>
            <person name="Nakama Y."/>
            <person name="Nakamichi Y."/>
            <person name="Nakamura M."/>
            <person name="Meguro A."/>
            <person name="Negishi M."/>
            <person name="Ohta I."/>
            <person name="Ohta T."/>
            <person name="Okamoto M."/>
            <person name="Ono N."/>
            <person name="Saji S."/>
            <person name="Sakaguchi M."/>
            <person name="Sakai K."/>
            <person name="Shibata M."/>
            <person name="Shimokawa T."/>
            <person name="Song J."/>
            <person name="Takazaki Y."/>
            <person name="Terasawa K."/>
            <person name="Tsugane M."/>
            <person name="Tsuji K."/>
            <person name="Ueda S."/>
            <person name="Waki K."/>
            <person name="Yamagata H."/>
            <person name="Yamamoto M."/>
            <person name="Yamamoto S."/>
            <person name="Yamane H."/>
            <person name="Yoshiki S."/>
            <person name="Yoshihara R."/>
            <person name="Yukawa K."/>
            <person name="Zhong H."/>
            <person name="Yano M."/>
            <person name="Yuan Q."/>
            <person name="Ouyang S."/>
            <person name="Liu J."/>
            <person name="Jones K.M."/>
            <person name="Gansberger K."/>
            <person name="Moffat K."/>
            <person name="Hill J."/>
            <person name="Bera J."/>
            <person name="Fadrosh D."/>
            <person name="Jin S."/>
            <person name="Johri S."/>
            <person name="Kim M."/>
            <person name="Overton L."/>
            <person name="Reardon M."/>
            <person name="Tsitrin T."/>
            <person name="Vuong H."/>
            <person name="Weaver B."/>
            <person name="Ciecko A."/>
            <person name="Tallon L."/>
            <person name="Jackson J."/>
            <person name="Pai G."/>
            <person name="Aken S.V."/>
            <person name="Utterback T."/>
            <person name="Reidmuller S."/>
            <person name="Feldblyum T."/>
            <person name="Hsiao J."/>
            <person name="Zismann V."/>
            <person name="Iobst S."/>
            <person name="de Vazeille A.R."/>
            <person name="Buell C.R."/>
            <person name="Ying K."/>
            <person name="Li Y."/>
            <person name="Lu T."/>
            <person name="Huang Y."/>
            <person name="Zhao Q."/>
            <person name="Feng Q."/>
            <person name="Zhang L."/>
            <person name="Zhu J."/>
            <person name="Weng Q."/>
            <person name="Mu J."/>
            <person name="Lu Y."/>
            <person name="Fan D."/>
            <person name="Liu Y."/>
            <person name="Guan J."/>
            <person name="Zhang Y."/>
            <person name="Yu S."/>
            <person name="Liu X."/>
            <person name="Zhang Y."/>
            <person name="Hong G."/>
            <person name="Han B."/>
            <person name="Choisne N."/>
            <person name="Demange N."/>
            <person name="Orjeda G."/>
            <person name="Samain S."/>
            <person name="Cattolico L."/>
            <person name="Pelletier E."/>
            <person name="Couloux A."/>
            <person name="Segurens B."/>
            <person name="Wincker P."/>
            <person name="D'Hont A."/>
            <person name="Scarpelli C."/>
            <person name="Weissenbach J."/>
            <person name="Salanoubat M."/>
            <person name="Quetier F."/>
            <person name="Yu Y."/>
            <person name="Kim H.R."/>
            <person name="Rambo T."/>
            <person name="Currie J."/>
            <person name="Collura K."/>
            <person name="Luo M."/>
            <person name="Yang T."/>
            <person name="Ammiraju J.S.S."/>
            <person name="Engler F."/>
            <person name="Soderlund C."/>
            <person name="Wing R.A."/>
            <person name="Palmer L.E."/>
            <person name="de la Bastide M."/>
            <person name="Spiegel L."/>
            <person name="Nascimento L."/>
            <person name="Zutavern T."/>
            <person name="O'Shaughnessy A."/>
            <person name="Dike S."/>
            <person name="Dedhia N."/>
            <person name="Preston R."/>
            <person name="Balija V."/>
            <person name="McCombie W.R."/>
            <person name="Chow T."/>
            <person name="Chen H."/>
            <person name="Chung M."/>
            <person name="Chen C."/>
            <person name="Shaw J."/>
            <person name="Wu H."/>
            <person name="Hsiao K."/>
            <person name="Chao Y."/>
            <person name="Chu M."/>
            <person name="Cheng C."/>
            <person name="Hour A."/>
            <person name="Lee P."/>
            <person name="Lin S."/>
            <person name="Lin Y."/>
            <person name="Liou J."/>
            <person name="Liu S."/>
            <person name="Hsing Y."/>
            <person name="Raghuvanshi S."/>
            <person name="Mohanty A."/>
            <person name="Bharti A.K."/>
            <person name="Gaur A."/>
            <person name="Gupta V."/>
            <person name="Kumar D."/>
            <person name="Ravi V."/>
            <person name="Vij S."/>
            <person name="Kapur A."/>
            <person name="Khurana P."/>
            <person name="Khurana P."/>
            <person name="Khurana J.P."/>
            <person name="Tyagi A.K."/>
            <person name="Gaikwad K."/>
            <person name="Singh A."/>
            <person name="Dalal V."/>
            <person name="Srivastava S."/>
            <person name="Dixit A."/>
            <person name="Pal A.K."/>
            <person name="Ghazi I.A."/>
            <person name="Yadav M."/>
            <person name="Pandit A."/>
            <person name="Bhargava A."/>
            <person name="Sureshbabu K."/>
            <person name="Batra K."/>
            <person name="Sharma T.R."/>
            <person name="Mohapatra T."/>
            <person name="Singh N.K."/>
            <person name="Messing J."/>
            <person name="Nelson A.B."/>
            <person name="Fuks G."/>
            <person name="Kavchok S."/>
            <person name="Keizer G."/>
            <person name="Linton E."/>
            <person name="Llaca V."/>
            <person name="Song R."/>
            <person name="Tanyolac B."/>
            <person name="Young S."/>
            <person name="Ho-Il K."/>
            <person name="Hahn J.H."/>
            <person name="Sangsakoo G."/>
            <person name="Vanavichit A."/>
            <person name="de Mattos Luiz.A.T."/>
            <person name="Zimmer P.D."/>
            <person name="Malone G."/>
            <person name="Dellagostin O."/>
            <person name="de Oliveira A.C."/>
            <person name="Bevan M."/>
            <person name="Bancroft I."/>
            <person name="Minx P."/>
            <person name="Cordum H."/>
            <person name="Wilson R."/>
            <person name="Cheng Z."/>
            <person name="Jin W."/>
            <person name="Jiang J."/>
            <person name="Leong S.A."/>
            <person name="Iwama H."/>
            <person name="Gojobori T."/>
            <person name="Itoh T."/>
            <person name="Niimura Y."/>
            <person name="Fujii Y."/>
            <person name="Habara T."/>
            <person name="Sakai H."/>
            <person name="Sato Y."/>
            <person name="Wilson G."/>
            <person name="Kumar K."/>
            <person name="McCouch S."/>
            <person name="Juretic N."/>
            <person name="Hoen D."/>
            <person name="Wright S."/>
            <person name="Bruskiewich R."/>
            <person name="Bureau T."/>
            <person name="Miyao A."/>
            <person name="Hirochika H."/>
            <person name="Nishikawa T."/>
            <person name="Kadowaki K."/>
            <person name="Sugiura M."/>
            <person name="Burr B."/>
            <person name="Sasaki T."/>
        </authorList>
    </citation>
    <scope>NUCLEOTIDE SEQUENCE [LARGE SCALE GENOMIC DNA]</scope>
    <source>
        <strain evidence="3">cv. Nipponbare</strain>
    </source>
</reference>
<dbReference type="Proteomes" id="UP000000763">
    <property type="component" value="Chromosome 11"/>
</dbReference>
<dbReference type="AlphaFoldDB" id="Q2R9P3"/>
<evidence type="ECO:0000256" key="1">
    <source>
        <dbReference type="SAM" id="MobiDB-lite"/>
    </source>
</evidence>
<dbReference type="EMBL" id="AC146328">
    <property type="protein sequence ID" value="AAX95029.1"/>
    <property type="molecule type" value="Genomic_DNA"/>
</dbReference>
<protein>
    <submittedName>
        <fullName evidence="2">Retrotransposon protein, putative, Ty3-gypsy sub-class</fullName>
    </submittedName>
</protein>
<reference evidence="3" key="2">
    <citation type="journal article" date="2008" name="Nucleic Acids Res.">
        <title>The rice annotation project database (RAP-DB): 2008 update.</title>
        <authorList>
            <consortium name="The rice annotation project (RAP)"/>
        </authorList>
    </citation>
    <scope>GENOME REANNOTATION</scope>
    <source>
        <strain evidence="3">cv. Nipponbare</strain>
    </source>
</reference>